<dbReference type="InterPro" id="IPR003399">
    <property type="entry name" value="Mce/MlaD"/>
</dbReference>
<keyword evidence="2" id="KW-0812">Transmembrane</keyword>
<dbReference type="Pfam" id="PF02470">
    <property type="entry name" value="MlaD"/>
    <property type="match status" value="1"/>
</dbReference>
<dbReference type="EMBL" id="BAAAZW010000012">
    <property type="protein sequence ID" value="GAA3969558.1"/>
    <property type="molecule type" value="Genomic_DNA"/>
</dbReference>
<name>A0ABP7PQG3_9ACTN</name>
<feature type="region of interest" description="Disordered" evidence="1">
    <location>
        <begin position="355"/>
        <end position="383"/>
    </location>
</feature>
<protein>
    <submittedName>
        <fullName evidence="5">MCE family protein</fullName>
    </submittedName>
</protein>
<dbReference type="Proteomes" id="UP001418444">
    <property type="component" value="Unassembled WGS sequence"/>
</dbReference>
<organism evidence="5 6">
    <name type="scientific">Gordonia caeni</name>
    <dbReference type="NCBI Taxonomy" id="1007097"/>
    <lineage>
        <taxon>Bacteria</taxon>
        <taxon>Bacillati</taxon>
        <taxon>Actinomycetota</taxon>
        <taxon>Actinomycetes</taxon>
        <taxon>Mycobacteriales</taxon>
        <taxon>Gordoniaceae</taxon>
        <taxon>Gordonia</taxon>
    </lineage>
</organism>
<evidence type="ECO:0000259" key="4">
    <source>
        <dbReference type="Pfam" id="PF11887"/>
    </source>
</evidence>
<evidence type="ECO:0000313" key="5">
    <source>
        <dbReference type="EMBL" id="GAA3969558.1"/>
    </source>
</evidence>
<dbReference type="InterPro" id="IPR024516">
    <property type="entry name" value="Mce_C"/>
</dbReference>
<dbReference type="PANTHER" id="PTHR33371:SF19">
    <property type="entry name" value="MCE-FAMILY PROTEIN MCE4A"/>
    <property type="match status" value="1"/>
</dbReference>
<feature type="transmembrane region" description="Helical" evidence="2">
    <location>
        <begin position="15"/>
        <end position="35"/>
    </location>
</feature>
<gene>
    <name evidence="5" type="ORF">GCM10022231_33510</name>
</gene>
<dbReference type="InterPro" id="IPR052336">
    <property type="entry name" value="MlaD_Phospholipid_Transporter"/>
</dbReference>
<proteinExistence type="predicted"/>
<keyword evidence="6" id="KW-1185">Reference proteome</keyword>
<reference evidence="6" key="1">
    <citation type="journal article" date="2019" name="Int. J. Syst. Evol. Microbiol.">
        <title>The Global Catalogue of Microorganisms (GCM) 10K type strain sequencing project: providing services to taxonomists for standard genome sequencing and annotation.</title>
        <authorList>
            <consortium name="The Broad Institute Genomics Platform"/>
            <consortium name="The Broad Institute Genome Sequencing Center for Infectious Disease"/>
            <person name="Wu L."/>
            <person name="Ma J."/>
        </authorList>
    </citation>
    <scope>NUCLEOTIDE SEQUENCE [LARGE SCALE GENOMIC DNA]</scope>
    <source>
        <strain evidence="6">JCM 16923</strain>
    </source>
</reference>
<keyword evidence="2" id="KW-0472">Membrane</keyword>
<keyword evidence="2" id="KW-1133">Transmembrane helix</keyword>
<feature type="domain" description="Mammalian cell entry C-terminal" evidence="4">
    <location>
        <begin position="130"/>
        <end position="311"/>
    </location>
</feature>
<sequence length="434" mass="45555">MTVMLPGQPVSRASYAVRALIAGVLILTFSVWMVARSTGVLSSDPKVYAEIPVSAGLIQAGAPVRYHGIKVGEITAIDAGTRSSRVSLTIDQEAIGDIDRSVMVRVLPRTFFGDIYLQLLPIPGSPAQQQETLTPGSTIVVDDGPEAVNLYGIFTKMSELISEVEPEQLNVALAAVNRAIGGRGDELGLMIDDWWAASQELEDTVEDFLAATPKFRRVAESLRRATPDVLATLDSVTNISRGIAEHDEQLAAFFTAASGFVSATGTFVAEQQKNLITVLDSTGKILATVAQNPAGITRTVREAGKFGAAGTVLFASGRFNITAVPTFSEPMPYTAADCPTYGRLRGAQCFGTGSTAGVGPVREPGEGNGTVLQRRPTVKPSSYTAPEVIDGAAEAPAMGRLEGAVAPGTSPDSPNPATVLMLGPMVRGNQVVLP</sequence>
<comment type="caution">
    <text evidence="5">The sequence shown here is derived from an EMBL/GenBank/DDBJ whole genome shotgun (WGS) entry which is preliminary data.</text>
</comment>
<evidence type="ECO:0000256" key="2">
    <source>
        <dbReference type="SAM" id="Phobius"/>
    </source>
</evidence>
<feature type="domain" description="Mce/MlaD" evidence="3">
    <location>
        <begin position="46"/>
        <end position="121"/>
    </location>
</feature>
<dbReference type="RefSeq" id="WP_344785660.1">
    <property type="nucleotide sequence ID" value="NZ_BAAAZW010000012.1"/>
</dbReference>
<accession>A0ABP7PQG3</accession>
<dbReference type="Pfam" id="PF11887">
    <property type="entry name" value="Mce4_CUP1"/>
    <property type="match status" value="1"/>
</dbReference>
<evidence type="ECO:0000256" key="1">
    <source>
        <dbReference type="SAM" id="MobiDB-lite"/>
    </source>
</evidence>
<dbReference type="PANTHER" id="PTHR33371">
    <property type="entry name" value="INTERMEMBRANE PHOSPHOLIPID TRANSPORT SYSTEM BINDING PROTEIN MLAD-RELATED"/>
    <property type="match status" value="1"/>
</dbReference>
<evidence type="ECO:0000259" key="3">
    <source>
        <dbReference type="Pfam" id="PF02470"/>
    </source>
</evidence>
<evidence type="ECO:0000313" key="6">
    <source>
        <dbReference type="Proteomes" id="UP001418444"/>
    </source>
</evidence>